<reference evidence="2 3" key="1">
    <citation type="submission" date="2015-02" db="EMBL/GenBank/DDBJ databases">
        <title>Complete Genome Sequencing of Pseudomonas putida S13.1.2.</title>
        <authorList>
            <person name="Chong T.M."/>
            <person name="Chan K.G."/>
            <person name="Dessaux Y."/>
        </authorList>
    </citation>
    <scope>NUCLEOTIDE SEQUENCE [LARGE SCALE GENOMIC DNA]</scope>
    <source>
        <strain evidence="2 3">S13.1.2</strain>
    </source>
</reference>
<protein>
    <recommendedName>
        <fullName evidence="1">6-hydroxymethylpterin diphosphokinase MptE-like domain-containing protein</fullName>
    </recommendedName>
</protein>
<sequence length="226" mass="25913">MKIFKSISALKNREKGKRAFILANGPSILSEDLSLLKGEVTIGMNASTMLEEQHGFTTDYYVLSDKRFLTHPEKSHFGTTDLDPKTIRILREELREVDDRTLPNKSYYVPALQRDGFSRDIRAGYFFGCTTTMLAIQFAYYLGVKDIYLLGCDLKYTAESPRFYKESNPQLEDSFTSIQIWNIANANAIMNKEEKRIINCSKGSFLRPYLDYEEFSSLFGKRVVAA</sequence>
<evidence type="ECO:0000313" key="3">
    <source>
        <dbReference type="Proteomes" id="UP000033260"/>
    </source>
</evidence>
<organism evidence="2 3">
    <name type="scientific">Pseudomonas putida S13.1.2</name>
    <dbReference type="NCBI Taxonomy" id="1384061"/>
    <lineage>
        <taxon>Bacteria</taxon>
        <taxon>Pseudomonadati</taxon>
        <taxon>Pseudomonadota</taxon>
        <taxon>Gammaproteobacteria</taxon>
        <taxon>Pseudomonadales</taxon>
        <taxon>Pseudomonadaceae</taxon>
        <taxon>Pseudomonas</taxon>
    </lineage>
</organism>
<dbReference type="InterPro" id="IPR002826">
    <property type="entry name" value="MptE-like"/>
</dbReference>
<feature type="domain" description="6-hydroxymethylpterin diphosphokinase MptE-like" evidence="1">
    <location>
        <begin position="5"/>
        <end position="158"/>
    </location>
</feature>
<gene>
    <name evidence="2" type="ORF">N805_15560</name>
</gene>
<dbReference type="AlphaFoldDB" id="A0AAU8SE67"/>
<evidence type="ECO:0000259" key="1">
    <source>
        <dbReference type="Pfam" id="PF01973"/>
    </source>
</evidence>
<dbReference type="EMBL" id="CP010979">
    <property type="protein sequence ID" value="AJQ48538.1"/>
    <property type="molecule type" value="Genomic_DNA"/>
</dbReference>
<accession>A0AAU8SE67</accession>
<name>A0AAU8SE67_PSEPU</name>
<dbReference type="Gene3D" id="3.90.1480.10">
    <property type="entry name" value="Alpha-2,3-sialyltransferase"/>
    <property type="match status" value="1"/>
</dbReference>
<dbReference type="Pfam" id="PF01973">
    <property type="entry name" value="MptE-like"/>
    <property type="match status" value="1"/>
</dbReference>
<dbReference type="RefSeq" id="WP_026034501.1">
    <property type="nucleotide sequence ID" value="NZ_CP010979.1"/>
</dbReference>
<proteinExistence type="predicted"/>
<evidence type="ECO:0000313" key="2">
    <source>
        <dbReference type="EMBL" id="AJQ48538.1"/>
    </source>
</evidence>
<dbReference type="Proteomes" id="UP000033260">
    <property type="component" value="Chromosome"/>
</dbReference>